<evidence type="ECO:0000313" key="3">
    <source>
        <dbReference type="EMBL" id="MRU24654.1"/>
    </source>
</evidence>
<gene>
    <name evidence="3" type="ORF">FG476_11515</name>
</gene>
<feature type="domain" description="HTH HARE-type" evidence="2">
    <location>
        <begin position="7"/>
        <end position="79"/>
    </location>
</feature>
<dbReference type="GO" id="GO:0006355">
    <property type="term" value="P:regulation of DNA-templated transcription"/>
    <property type="evidence" value="ECO:0007669"/>
    <property type="project" value="InterPro"/>
</dbReference>
<organism evidence="3 4">
    <name type="scientific">Xylella fastidiosa subsp. multiplex</name>
    <dbReference type="NCBI Taxonomy" id="644357"/>
    <lineage>
        <taxon>Bacteria</taxon>
        <taxon>Pseudomonadati</taxon>
        <taxon>Pseudomonadota</taxon>
        <taxon>Gammaproteobacteria</taxon>
        <taxon>Lysobacterales</taxon>
        <taxon>Lysobacteraceae</taxon>
        <taxon>Xylella</taxon>
    </lineage>
</organism>
<reference evidence="3" key="1">
    <citation type="submission" date="2019-05" db="EMBL/GenBank/DDBJ databases">
        <authorList>
            <person name="Castillo A."/>
            <person name="Giampetruzzi A."/>
            <person name="Landa B."/>
            <person name="Saponari M."/>
            <person name="Almeida R.P.P."/>
            <person name="Moralejo E."/>
            <person name="Marco-Noales E."/>
            <person name="Velasco-Amo M.P."/>
            <person name="Roman-Ecija M."/>
            <person name="Navarro I."/>
            <person name="Monterde A."/>
            <person name="Barbe S."/>
        </authorList>
    </citation>
    <scope>NUCLEOTIDE SEQUENCE</scope>
    <source>
        <strain evidence="3">XYL1981</strain>
    </source>
</reference>
<dbReference type="EMBL" id="VDCJ01000352">
    <property type="protein sequence ID" value="MRU24654.1"/>
    <property type="molecule type" value="Genomic_DNA"/>
</dbReference>
<evidence type="ECO:0000313" key="4">
    <source>
        <dbReference type="Proteomes" id="UP000474061"/>
    </source>
</evidence>
<evidence type="ECO:0000259" key="2">
    <source>
        <dbReference type="PROSITE" id="PS51913"/>
    </source>
</evidence>
<proteinExistence type="predicted"/>
<accession>A0A9Q4QT54</accession>
<dbReference type="Pfam" id="PF05066">
    <property type="entry name" value="HARE-HTH"/>
    <property type="match status" value="1"/>
</dbReference>
<keyword evidence="1" id="KW-0804">Transcription</keyword>
<dbReference type="RefSeq" id="WP_021358193.1">
    <property type="nucleotide sequence ID" value="NZ_CP176810.1"/>
</dbReference>
<dbReference type="AlphaFoldDB" id="A0A9Q4QT54"/>
<name>A0A9Q4QT54_XYLFS</name>
<sequence>MPKNAGMGFLPSAKRVLSAAKRPLTAAEIVSRAIDMGLLETSGKTPANTLHALLMRHIRQDGRACEFEQVEGGFQLRKGS</sequence>
<dbReference type="Proteomes" id="UP000474061">
    <property type="component" value="Unassembled WGS sequence"/>
</dbReference>
<protein>
    <recommendedName>
        <fullName evidence="2">HTH HARE-type domain-containing protein</fullName>
    </recommendedName>
</protein>
<reference evidence="3" key="2">
    <citation type="journal article" date="2020" name="Appl. Environ. Microbiol.">
        <title>Multiple intercontinental introductions associated with the emergence of a plant pathogen in Europe.</title>
        <authorList>
            <person name="Landa B.B."/>
            <person name="Castillo A.I."/>
            <person name="Giampetruzzi A."/>
            <person name="Kahn A."/>
            <person name="Roman-Ecija M."/>
            <person name="Velasco-Amo M.P."/>
            <person name="Navas-Cortes J.A."/>
            <person name="Marco-Noales E."/>
            <person name="Barbe S."/>
            <person name="Moralejo E."/>
            <person name="Coletta-Filho H.D."/>
            <person name="Saldarelli P."/>
            <person name="Saponari M."/>
            <person name="Almeida R.P.P."/>
        </authorList>
    </citation>
    <scope>NUCLEOTIDE SEQUENCE</scope>
    <source>
        <strain evidence="3">XYL1981</strain>
    </source>
</reference>
<dbReference type="PROSITE" id="PS51913">
    <property type="entry name" value="HTH_HARE"/>
    <property type="match status" value="1"/>
</dbReference>
<comment type="caution">
    <text evidence="3">The sequence shown here is derived from an EMBL/GenBank/DDBJ whole genome shotgun (WGS) entry which is preliminary data.</text>
</comment>
<dbReference type="InterPro" id="IPR007759">
    <property type="entry name" value="Asxl_HARE-HTH"/>
</dbReference>
<evidence type="ECO:0000256" key="1">
    <source>
        <dbReference type="ARBA" id="ARBA00023163"/>
    </source>
</evidence>